<reference evidence="3 4" key="1">
    <citation type="submission" date="2016-11" db="EMBL/GenBank/DDBJ databases">
        <authorList>
            <person name="Jaros S."/>
            <person name="Januszkiewicz K."/>
            <person name="Wedrychowicz H."/>
        </authorList>
    </citation>
    <scope>NUCLEOTIDE SEQUENCE [LARGE SCALE GENOMIC DNA]</scope>
    <source>
        <strain evidence="3 4">DSM 18119</strain>
    </source>
</reference>
<keyword evidence="1" id="KW-0597">Phosphoprotein</keyword>
<dbReference type="AlphaFoldDB" id="A0A1M4Y8E1"/>
<dbReference type="Gene3D" id="3.40.50.2300">
    <property type="match status" value="1"/>
</dbReference>
<evidence type="ECO:0000313" key="3">
    <source>
        <dbReference type="EMBL" id="SHF01863.1"/>
    </source>
</evidence>
<dbReference type="InterPro" id="IPR052893">
    <property type="entry name" value="TCS_response_regulator"/>
</dbReference>
<dbReference type="Pfam" id="PF00072">
    <property type="entry name" value="Response_reg"/>
    <property type="match status" value="1"/>
</dbReference>
<dbReference type="STRING" id="1121884.SAMN02745131_01632"/>
<keyword evidence="4" id="KW-1185">Reference proteome</keyword>
<dbReference type="InterPro" id="IPR001789">
    <property type="entry name" value="Sig_transdc_resp-reg_receiver"/>
</dbReference>
<dbReference type="GO" id="GO:0000160">
    <property type="term" value="P:phosphorelay signal transduction system"/>
    <property type="evidence" value="ECO:0007669"/>
    <property type="project" value="InterPro"/>
</dbReference>
<accession>A0A1M4Y8E1</accession>
<dbReference type="InterPro" id="IPR011006">
    <property type="entry name" value="CheY-like_superfamily"/>
</dbReference>
<dbReference type="Proteomes" id="UP000184048">
    <property type="component" value="Unassembled WGS sequence"/>
</dbReference>
<evidence type="ECO:0000259" key="2">
    <source>
        <dbReference type="PROSITE" id="PS50110"/>
    </source>
</evidence>
<dbReference type="PROSITE" id="PS50110">
    <property type="entry name" value="RESPONSE_REGULATORY"/>
    <property type="match status" value="1"/>
</dbReference>
<dbReference type="PANTHER" id="PTHR44520:SF2">
    <property type="entry name" value="RESPONSE REGULATOR RCP1"/>
    <property type="match status" value="1"/>
</dbReference>
<dbReference type="PANTHER" id="PTHR44520">
    <property type="entry name" value="RESPONSE REGULATOR RCP1-RELATED"/>
    <property type="match status" value="1"/>
</dbReference>
<dbReference type="SUPFAM" id="SSF52172">
    <property type="entry name" value="CheY-like"/>
    <property type="match status" value="1"/>
</dbReference>
<gene>
    <name evidence="3" type="ORF">SAMN02745131_01632</name>
</gene>
<evidence type="ECO:0000313" key="4">
    <source>
        <dbReference type="Proteomes" id="UP000184048"/>
    </source>
</evidence>
<name>A0A1M4Y8E1_9BACT</name>
<dbReference type="OrthoDB" id="7631574at2"/>
<organism evidence="3 4">
    <name type="scientific">Flavisolibacter ginsengisoli DSM 18119</name>
    <dbReference type="NCBI Taxonomy" id="1121884"/>
    <lineage>
        <taxon>Bacteria</taxon>
        <taxon>Pseudomonadati</taxon>
        <taxon>Bacteroidota</taxon>
        <taxon>Chitinophagia</taxon>
        <taxon>Chitinophagales</taxon>
        <taxon>Chitinophagaceae</taxon>
        <taxon>Flavisolibacter</taxon>
    </lineage>
</organism>
<protein>
    <submittedName>
        <fullName evidence="3">Response regulator receiver domain-containing protein</fullName>
    </submittedName>
</protein>
<evidence type="ECO:0000256" key="1">
    <source>
        <dbReference type="PROSITE-ProRule" id="PRU00169"/>
    </source>
</evidence>
<dbReference type="EMBL" id="FQUU01000005">
    <property type="protein sequence ID" value="SHF01863.1"/>
    <property type="molecule type" value="Genomic_DNA"/>
</dbReference>
<feature type="modified residue" description="4-aspartylphosphate" evidence="1">
    <location>
        <position position="61"/>
    </location>
</feature>
<feature type="domain" description="Response regulatory" evidence="2">
    <location>
        <begin position="6"/>
        <end position="127"/>
    </location>
</feature>
<sequence length="141" mass="16246">MISKHTILYAEDDIDDVFMVKEAFEKHDHIEVVHAFNGWEALQILNKMHSNDVLPCLLILDINMPVMDGKEALAKVRNNQHLKSIPIVLFSTSNSISDQFFAQQWSVELITKPLNYNDLEGIAREFVSRCNFEINQLKQST</sequence>
<dbReference type="SMART" id="SM00448">
    <property type="entry name" value="REC"/>
    <property type="match status" value="1"/>
</dbReference>
<proteinExistence type="predicted"/>
<dbReference type="RefSeq" id="WP_072834835.1">
    <property type="nucleotide sequence ID" value="NZ_FQUU01000005.1"/>
</dbReference>